<dbReference type="EMBL" id="JAATIP010000251">
    <property type="protein sequence ID" value="KAF4356551.1"/>
    <property type="molecule type" value="Genomic_DNA"/>
</dbReference>
<evidence type="ECO:0000313" key="1">
    <source>
        <dbReference type="EMBL" id="KAF4356551.1"/>
    </source>
</evidence>
<name>A0A7J6EDZ7_CANSA</name>
<accession>A0A7J6EDZ7</accession>
<dbReference type="Proteomes" id="UP000525078">
    <property type="component" value="Unassembled WGS sequence"/>
</dbReference>
<dbReference type="AlphaFoldDB" id="A0A7J6EDZ7"/>
<gene>
    <name evidence="1" type="ORF">F8388_006295</name>
</gene>
<reference evidence="1 2" key="1">
    <citation type="journal article" date="2020" name="bioRxiv">
        <title>Sequence and annotation of 42 cannabis genomes reveals extensive copy number variation in cannabinoid synthesis and pathogen resistance genes.</title>
        <authorList>
            <person name="Mckernan K.J."/>
            <person name="Helbert Y."/>
            <person name="Kane L.T."/>
            <person name="Ebling H."/>
            <person name="Zhang L."/>
            <person name="Liu B."/>
            <person name="Eaton Z."/>
            <person name="Mclaughlin S."/>
            <person name="Kingan S."/>
            <person name="Baybayan P."/>
            <person name="Concepcion G."/>
            <person name="Jordan M."/>
            <person name="Riva A."/>
            <person name="Barbazuk W."/>
            <person name="Harkins T."/>
        </authorList>
    </citation>
    <scope>NUCLEOTIDE SEQUENCE [LARGE SCALE GENOMIC DNA]</scope>
    <source>
        <strain evidence="2">cv. Jamaican Lion 4</strain>
        <tissue evidence="1">Leaf</tissue>
    </source>
</reference>
<sequence>MGKIHLTSWDGWNMKRIPMMKFTTPMELFRWLCFDLLEKWLGENPDALGLRSSTNVAKILM</sequence>
<protein>
    <submittedName>
        <fullName evidence="1">Uncharacterized protein</fullName>
    </submittedName>
</protein>
<evidence type="ECO:0000313" key="2">
    <source>
        <dbReference type="Proteomes" id="UP000525078"/>
    </source>
</evidence>
<proteinExistence type="predicted"/>
<comment type="caution">
    <text evidence="1">The sequence shown here is derived from an EMBL/GenBank/DDBJ whole genome shotgun (WGS) entry which is preliminary data.</text>
</comment>
<organism evidence="1 2">
    <name type="scientific">Cannabis sativa</name>
    <name type="common">Hemp</name>
    <name type="synonym">Marijuana</name>
    <dbReference type="NCBI Taxonomy" id="3483"/>
    <lineage>
        <taxon>Eukaryota</taxon>
        <taxon>Viridiplantae</taxon>
        <taxon>Streptophyta</taxon>
        <taxon>Embryophyta</taxon>
        <taxon>Tracheophyta</taxon>
        <taxon>Spermatophyta</taxon>
        <taxon>Magnoliopsida</taxon>
        <taxon>eudicotyledons</taxon>
        <taxon>Gunneridae</taxon>
        <taxon>Pentapetalae</taxon>
        <taxon>rosids</taxon>
        <taxon>fabids</taxon>
        <taxon>Rosales</taxon>
        <taxon>Cannabaceae</taxon>
        <taxon>Cannabis</taxon>
    </lineage>
</organism>